<organism evidence="7 8">
    <name type="scientific">Ancylobacter rudongensis</name>
    <dbReference type="NCBI Taxonomy" id="177413"/>
    <lineage>
        <taxon>Bacteria</taxon>
        <taxon>Pseudomonadati</taxon>
        <taxon>Pseudomonadota</taxon>
        <taxon>Alphaproteobacteria</taxon>
        <taxon>Hyphomicrobiales</taxon>
        <taxon>Xanthobacteraceae</taxon>
        <taxon>Ancylobacter</taxon>
    </lineage>
</organism>
<dbReference type="Gene3D" id="1.10.10.10">
    <property type="entry name" value="Winged helix-like DNA-binding domain superfamily/Winged helix DNA-binding domain"/>
    <property type="match status" value="1"/>
</dbReference>
<dbReference type="CDD" id="cd06171">
    <property type="entry name" value="Sigma70_r4"/>
    <property type="match status" value="1"/>
</dbReference>
<dbReference type="GO" id="GO:0003677">
    <property type="term" value="F:DNA binding"/>
    <property type="evidence" value="ECO:0007669"/>
    <property type="project" value="InterPro"/>
</dbReference>
<dbReference type="SUPFAM" id="SSF88946">
    <property type="entry name" value="Sigma2 domain of RNA polymerase sigma factors"/>
    <property type="match status" value="1"/>
</dbReference>
<dbReference type="SUPFAM" id="SSF88659">
    <property type="entry name" value="Sigma3 and sigma4 domains of RNA polymerase sigma factors"/>
    <property type="match status" value="1"/>
</dbReference>
<dbReference type="InterPro" id="IPR039425">
    <property type="entry name" value="RNA_pol_sigma-70-like"/>
</dbReference>
<feature type="domain" description="RNA polymerase sigma-70 region 2" evidence="5">
    <location>
        <begin position="11"/>
        <end position="76"/>
    </location>
</feature>
<dbReference type="EMBL" id="FMTP01000003">
    <property type="protein sequence ID" value="SCW73655.1"/>
    <property type="molecule type" value="Genomic_DNA"/>
</dbReference>
<dbReference type="InterPro" id="IPR013324">
    <property type="entry name" value="RNA_pol_sigma_r3/r4-like"/>
</dbReference>
<dbReference type="Gene3D" id="1.10.1740.10">
    <property type="match status" value="1"/>
</dbReference>
<evidence type="ECO:0000259" key="6">
    <source>
        <dbReference type="Pfam" id="PF08281"/>
    </source>
</evidence>
<keyword evidence="2" id="KW-0805">Transcription regulation</keyword>
<feature type="domain" description="RNA polymerase sigma factor 70 region 4 type 2" evidence="6">
    <location>
        <begin position="111"/>
        <end position="162"/>
    </location>
</feature>
<protein>
    <submittedName>
        <fullName evidence="7">RNA polymerase sigma-70 factor, ECF subfamily</fullName>
    </submittedName>
</protein>
<dbReference type="PANTHER" id="PTHR43133">
    <property type="entry name" value="RNA POLYMERASE ECF-TYPE SIGMA FACTO"/>
    <property type="match status" value="1"/>
</dbReference>
<dbReference type="PANTHER" id="PTHR43133:SF63">
    <property type="entry name" value="RNA POLYMERASE SIGMA FACTOR FECI-RELATED"/>
    <property type="match status" value="1"/>
</dbReference>
<comment type="similarity">
    <text evidence="1">Belongs to the sigma-70 factor family. ECF subfamily.</text>
</comment>
<accession>A0A1G4SYL9</accession>
<dbReference type="AlphaFoldDB" id="A0A1G4SYL9"/>
<keyword evidence="8" id="KW-1185">Reference proteome</keyword>
<dbReference type="InterPro" id="IPR013249">
    <property type="entry name" value="RNA_pol_sigma70_r4_t2"/>
</dbReference>
<dbReference type="GO" id="GO:0016987">
    <property type="term" value="F:sigma factor activity"/>
    <property type="evidence" value="ECO:0007669"/>
    <property type="project" value="UniProtKB-KW"/>
</dbReference>
<dbReference type="Pfam" id="PF04542">
    <property type="entry name" value="Sigma70_r2"/>
    <property type="match status" value="1"/>
</dbReference>
<dbReference type="RefSeq" id="WP_244517801.1">
    <property type="nucleotide sequence ID" value="NZ_FMTP01000003.1"/>
</dbReference>
<dbReference type="InterPro" id="IPR000792">
    <property type="entry name" value="Tscrpt_reg_LuxR_C"/>
</dbReference>
<dbReference type="PRINTS" id="PR00038">
    <property type="entry name" value="HTHLUXR"/>
</dbReference>
<evidence type="ECO:0000313" key="8">
    <source>
        <dbReference type="Proteomes" id="UP000198889"/>
    </source>
</evidence>
<evidence type="ECO:0000313" key="7">
    <source>
        <dbReference type="EMBL" id="SCW73655.1"/>
    </source>
</evidence>
<dbReference type="GO" id="GO:0006352">
    <property type="term" value="P:DNA-templated transcription initiation"/>
    <property type="evidence" value="ECO:0007669"/>
    <property type="project" value="InterPro"/>
</dbReference>
<dbReference type="InterPro" id="IPR036388">
    <property type="entry name" value="WH-like_DNA-bd_sf"/>
</dbReference>
<keyword evidence="4" id="KW-0804">Transcription</keyword>
<dbReference type="STRING" id="177413.SAMN05660859_2596"/>
<sequence>MLALASDLGHLFRTEHDRLMRAMRRLVGSPSTAEDLVQDVFVGLLRGNAFADAENKQAYLARCATNMALDHLRRERVRARYICGADLADCEVACTVPLPDETLQGVQELALLRRTIDALPSKCRAVFLLSRDHGLTMKEIAARLGLSDKTVEKHIARAMTQCRQALRNAGRAI</sequence>
<proteinExistence type="inferred from homology"/>
<name>A0A1G4SYL9_9HYPH</name>
<evidence type="ECO:0000256" key="4">
    <source>
        <dbReference type="ARBA" id="ARBA00023163"/>
    </source>
</evidence>
<dbReference type="InterPro" id="IPR013325">
    <property type="entry name" value="RNA_pol_sigma_r2"/>
</dbReference>
<reference evidence="8" key="1">
    <citation type="submission" date="2016-10" db="EMBL/GenBank/DDBJ databases">
        <authorList>
            <person name="Varghese N."/>
            <person name="Submissions S."/>
        </authorList>
    </citation>
    <scope>NUCLEOTIDE SEQUENCE [LARGE SCALE GENOMIC DNA]</scope>
    <source>
        <strain evidence="8">CGMCC 1.1761</strain>
    </source>
</reference>
<evidence type="ECO:0000256" key="1">
    <source>
        <dbReference type="ARBA" id="ARBA00010641"/>
    </source>
</evidence>
<keyword evidence="3" id="KW-0731">Sigma factor</keyword>
<evidence type="ECO:0000259" key="5">
    <source>
        <dbReference type="Pfam" id="PF04542"/>
    </source>
</evidence>
<dbReference type="Pfam" id="PF08281">
    <property type="entry name" value="Sigma70_r4_2"/>
    <property type="match status" value="1"/>
</dbReference>
<dbReference type="InterPro" id="IPR007627">
    <property type="entry name" value="RNA_pol_sigma70_r2"/>
</dbReference>
<dbReference type="NCBIfam" id="TIGR02937">
    <property type="entry name" value="sigma70-ECF"/>
    <property type="match status" value="1"/>
</dbReference>
<gene>
    <name evidence="7" type="ORF">SAMN05660859_2596</name>
</gene>
<dbReference type="InterPro" id="IPR014284">
    <property type="entry name" value="RNA_pol_sigma-70_dom"/>
</dbReference>
<evidence type="ECO:0000256" key="2">
    <source>
        <dbReference type="ARBA" id="ARBA00023015"/>
    </source>
</evidence>
<evidence type="ECO:0000256" key="3">
    <source>
        <dbReference type="ARBA" id="ARBA00023082"/>
    </source>
</evidence>
<dbReference type="Proteomes" id="UP000198889">
    <property type="component" value="Unassembled WGS sequence"/>
</dbReference>